<dbReference type="InterPro" id="IPR050241">
    <property type="entry name" value="NAD-cap_RNA_hydrolase_NudC"/>
</dbReference>
<dbReference type="GO" id="GO:0005829">
    <property type="term" value="C:cytosol"/>
    <property type="evidence" value="ECO:0007669"/>
    <property type="project" value="TreeGrafter"/>
</dbReference>
<evidence type="ECO:0000313" key="12">
    <source>
        <dbReference type="EMBL" id="OCB88405.1"/>
    </source>
</evidence>
<dbReference type="EC" id="3.6.1.22" evidence="4"/>
<dbReference type="GO" id="GO:0005777">
    <property type="term" value="C:peroxisome"/>
    <property type="evidence" value="ECO:0007669"/>
    <property type="project" value="TreeGrafter"/>
</dbReference>
<evidence type="ECO:0000256" key="6">
    <source>
        <dbReference type="ARBA" id="ARBA00022801"/>
    </source>
</evidence>
<dbReference type="Proteomes" id="UP000757232">
    <property type="component" value="Unassembled WGS sequence"/>
</dbReference>
<dbReference type="PROSITE" id="PS51462">
    <property type="entry name" value="NUDIX"/>
    <property type="match status" value="1"/>
</dbReference>
<dbReference type="InterPro" id="IPR015797">
    <property type="entry name" value="NUDIX_hydrolase-like_dom_sf"/>
</dbReference>
<comment type="similarity">
    <text evidence="3">Belongs to the Nudix hydrolase family. NudC subfamily.</text>
</comment>
<dbReference type="Pfam" id="PF00293">
    <property type="entry name" value="NUDIX"/>
    <property type="match status" value="1"/>
</dbReference>
<keyword evidence="8" id="KW-0520">NAD</keyword>
<evidence type="ECO:0000256" key="9">
    <source>
        <dbReference type="ARBA" id="ARBA00023679"/>
    </source>
</evidence>
<dbReference type="CDD" id="cd03429">
    <property type="entry name" value="NUDIX_NADH_pyrophosphatase_Nudt13"/>
    <property type="match status" value="1"/>
</dbReference>
<comment type="cofactor">
    <cofactor evidence="2">
        <name>Zn(2+)</name>
        <dbReference type="ChEBI" id="CHEBI:29105"/>
    </cofactor>
</comment>
<dbReference type="GO" id="GO:0006742">
    <property type="term" value="P:NADP+ catabolic process"/>
    <property type="evidence" value="ECO:0007669"/>
    <property type="project" value="TreeGrafter"/>
</dbReference>
<dbReference type="InterPro" id="IPR049734">
    <property type="entry name" value="NudC-like_C"/>
</dbReference>
<evidence type="ECO:0000256" key="7">
    <source>
        <dbReference type="ARBA" id="ARBA00022842"/>
    </source>
</evidence>
<dbReference type="InterPro" id="IPR000086">
    <property type="entry name" value="NUDIX_hydrolase_dom"/>
</dbReference>
<feature type="compositionally biased region" description="Basic and acidic residues" evidence="10">
    <location>
        <begin position="453"/>
        <end position="481"/>
    </location>
</feature>
<comment type="catalytic activity">
    <reaction evidence="9">
        <text>a 5'-end NAD(+)-phospho-ribonucleoside in mRNA + H2O = a 5'-end phospho-adenosine-phospho-ribonucleoside in mRNA + beta-nicotinamide D-ribonucleotide + 2 H(+)</text>
        <dbReference type="Rhea" id="RHEA:60876"/>
        <dbReference type="Rhea" id="RHEA-COMP:15698"/>
        <dbReference type="Rhea" id="RHEA-COMP:15719"/>
        <dbReference type="ChEBI" id="CHEBI:14649"/>
        <dbReference type="ChEBI" id="CHEBI:15377"/>
        <dbReference type="ChEBI" id="CHEBI:15378"/>
        <dbReference type="ChEBI" id="CHEBI:144029"/>
        <dbReference type="ChEBI" id="CHEBI:144051"/>
    </reaction>
    <physiologicalReaction direction="left-to-right" evidence="9">
        <dbReference type="Rhea" id="RHEA:60877"/>
    </physiologicalReaction>
</comment>
<evidence type="ECO:0000256" key="4">
    <source>
        <dbReference type="ARBA" id="ARBA00012381"/>
    </source>
</evidence>
<dbReference type="OrthoDB" id="10249612at2759"/>
<dbReference type="SUPFAM" id="SSF55811">
    <property type="entry name" value="Nudix"/>
    <property type="match status" value="1"/>
</dbReference>
<protein>
    <recommendedName>
        <fullName evidence="4">NAD(+) diphosphatase</fullName>
        <ecNumber evidence="4">3.6.1.22</ecNumber>
    </recommendedName>
</protein>
<keyword evidence="7" id="KW-0460">Magnesium</keyword>
<evidence type="ECO:0000313" key="13">
    <source>
        <dbReference type="Proteomes" id="UP000757232"/>
    </source>
</evidence>
<feature type="compositionally biased region" description="Low complexity" evidence="10">
    <location>
        <begin position="210"/>
        <end position="220"/>
    </location>
</feature>
<evidence type="ECO:0000256" key="8">
    <source>
        <dbReference type="ARBA" id="ARBA00023027"/>
    </source>
</evidence>
<evidence type="ECO:0000256" key="1">
    <source>
        <dbReference type="ARBA" id="ARBA00001946"/>
    </source>
</evidence>
<dbReference type="PANTHER" id="PTHR42904">
    <property type="entry name" value="NUDIX HYDROLASE, NUDC SUBFAMILY"/>
    <property type="match status" value="1"/>
</dbReference>
<feature type="domain" description="Nudix hydrolase" evidence="11">
    <location>
        <begin position="305"/>
        <end position="432"/>
    </location>
</feature>
<feature type="region of interest" description="Disordered" evidence="10">
    <location>
        <begin position="438"/>
        <end position="483"/>
    </location>
</feature>
<evidence type="ECO:0000256" key="5">
    <source>
        <dbReference type="ARBA" id="ARBA00022723"/>
    </source>
</evidence>
<evidence type="ECO:0000259" key="11">
    <source>
        <dbReference type="PROSITE" id="PS51462"/>
    </source>
</evidence>
<dbReference type="GO" id="GO:0035529">
    <property type="term" value="F:NADH pyrophosphatase activity"/>
    <property type="evidence" value="ECO:0007669"/>
    <property type="project" value="TreeGrafter"/>
</dbReference>
<reference evidence="12" key="1">
    <citation type="submission" date="2016-06" db="EMBL/GenBank/DDBJ databases">
        <title>Draft Genome sequence of the fungus Inonotus baumii.</title>
        <authorList>
            <person name="Zhu H."/>
            <person name="Lin W."/>
        </authorList>
    </citation>
    <scope>NUCLEOTIDE SEQUENCE</scope>
    <source>
        <strain evidence="12">821</strain>
    </source>
</reference>
<dbReference type="AlphaFoldDB" id="A0A9Q5HYK6"/>
<dbReference type="PROSITE" id="PS00893">
    <property type="entry name" value="NUDIX_BOX"/>
    <property type="match status" value="1"/>
</dbReference>
<dbReference type="InterPro" id="IPR020084">
    <property type="entry name" value="NUDIX_hydrolase_CS"/>
</dbReference>
<dbReference type="Gene3D" id="3.90.79.10">
    <property type="entry name" value="Nucleoside Triphosphate Pyrophosphohydrolase"/>
    <property type="match status" value="1"/>
</dbReference>
<keyword evidence="5" id="KW-0479">Metal-binding</keyword>
<keyword evidence="6" id="KW-0378">Hydrolase</keyword>
<dbReference type="EMBL" id="LNZH02000179">
    <property type="protein sequence ID" value="OCB88405.1"/>
    <property type="molecule type" value="Genomic_DNA"/>
</dbReference>
<dbReference type="PANTHER" id="PTHR42904:SF6">
    <property type="entry name" value="NAD-CAPPED RNA HYDROLASE NUDT12"/>
    <property type="match status" value="1"/>
</dbReference>
<dbReference type="Gene3D" id="3.90.79.20">
    <property type="match status" value="1"/>
</dbReference>
<proteinExistence type="inferred from homology"/>
<keyword evidence="13" id="KW-1185">Reference proteome</keyword>
<sequence length="517" mass="56702">MKSRSLPHTSTIIPARLSLSAFRSVSMAETHVNFLSGSPLNRLSWLRTSSPFLTAVLASQRSRWVLFRGGEPLVRIDATKKSQSLAKLSTSIISPLLGSSPIFGQGKKPGQAAQAVDDSGEEDLHVQAARLHGPKIVFLGVHELENAQDDNSKALPSSEFSAKTDPRVAASNISGIPYFSLDVSESDEDALDEVLKGASHSNELDADQAPSSISTSSGSPHISYEFMEPRTASAGFSAYEAAIFSEARSMVDWNARNRFCPACGSPTYSLWAGWKLACATLLPWADNTGKKPCPSARGLHNFSHPRTDPVVIMAIIDESGDRILLGKNRKFPFGFYSCLAGFIEPGESFEDTVKREIWEEAGVRVWGVKYHSTQPWPYPASLMVGFYAFADSSKPVRVDLDNELVDARWYTREEILNVLSHKKGSIITRQEQKIFDNHDIDKKPLNTDTNARANERSTDKQSTEMPKTVERPAEPEPEKMPAFRLPPATAIAGVLIRDWANGKIGAGGWNALKKGNL</sequence>
<comment type="cofactor">
    <cofactor evidence="1">
        <name>Mg(2+)</name>
        <dbReference type="ChEBI" id="CHEBI:18420"/>
    </cofactor>
</comment>
<gene>
    <name evidence="12" type="ORF">A7U60_g4446</name>
</gene>
<dbReference type="GO" id="GO:0019677">
    <property type="term" value="P:NAD+ catabolic process"/>
    <property type="evidence" value="ECO:0007669"/>
    <property type="project" value="TreeGrafter"/>
</dbReference>
<evidence type="ECO:0000256" key="2">
    <source>
        <dbReference type="ARBA" id="ARBA00001947"/>
    </source>
</evidence>
<evidence type="ECO:0000256" key="3">
    <source>
        <dbReference type="ARBA" id="ARBA00009595"/>
    </source>
</evidence>
<feature type="region of interest" description="Disordered" evidence="10">
    <location>
        <begin position="201"/>
        <end position="220"/>
    </location>
</feature>
<dbReference type="GO" id="GO:0046872">
    <property type="term" value="F:metal ion binding"/>
    <property type="evidence" value="ECO:0007669"/>
    <property type="project" value="UniProtKB-KW"/>
</dbReference>
<name>A0A9Q5HYK6_SANBA</name>
<accession>A0A9Q5HYK6</accession>
<organism evidence="12 13">
    <name type="scientific">Sanghuangporus baumii</name>
    <name type="common">Phellinus baumii</name>
    <dbReference type="NCBI Taxonomy" id="108892"/>
    <lineage>
        <taxon>Eukaryota</taxon>
        <taxon>Fungi</taxon>
        <taxon>Dikarya</taxon>
        <taxon>Basidiomycota</taxon>
        <taxon>Agaricomycotina</taxon>
        <taxon>Agaricomycetes</taxon>
        <taxon>Hymenochaetales</taxon>
        <taxon>Hymenochaetaceae</taxon>
        <taxon>Sanghuangporus</taxon>
    </lineage>
</organism>
<comment type="caution">
    <text evidence="12">The sequence shown here is derived from an EMBL/GenBank/DDBJ whole genome shotgun (WGS) entry which is preliminary data.</text>
</comment>
<evidence type="ECO:0000256" key="10">
    <source>
        <dbReference type="SAM" id="MobiDB-lite"/>
    </source>
</evidence>